<evidence type="ECO:0000313" key="2">
    <source>
        <dbReference type="Proteomes" id="UP000789901"/>
    </source>
</evidence>
<comment type="caution">
    <text evidence="1">The sequence shown here is derived from an EMBL/GenBank/DDBJ whole genome shotgun (WGS) entry which is preliminary data.</text>
</comment>
<evidence type="ECO:0000313" key="1">
    <source>
        <dbReference type="EMBL" id="CAG8688477.1"/>
    </source>
</evidence>
<keyword evidence="2" id="KW-1185">Reference proteome</keyword>
<reference evidence="1 2" key="1">
    <citation type="submission" date="2021-06" db="EMBL/GenBank/DDBJ databases">
        <authorList>
            <person name="Kallberg Y."/>
            <person name="Tangrot J."/>
            <person name="Rosling A."/>
        </authorList>
    </citation>
    <scope>NUCLEOTIDE SEQUENCE [LARGE SCALE GENOMIC DNA]</scope>
    <source>
        <strain evidence="1 2">120-4 pot B 10/14</strain>
    </source>
</reference>
<name>A0ABN7UVZ6_GIGMA</name>
<organism evidence="1 2">
    <name type="scientific">Gigaspora margarita</name>
    <dbReference type="NCBI Taxonomy" id="4874"/>
    <lineage>
        <taxon>Eukaryota</taxon>
        <taxon>Fungi</taxon>
        <taxon>Fungi incertae sedis</taxon>
        <taxon>Mucoromycota</taxon>
        <taxon>Glomeromycotina</taxon>
        <taxon>Glomeromycetes</taxon>
        <taxon>Diversisporales</taxon>
        <taxon>Gigasporaceae</taxon>
        <taxon>Gigaspora</taxon>
    </lineage>
</organism>
<protein>
    <submittedName>
        <fullName evidence="1">5943_t:CDS:1</fullName>
    </submittedName>
</protein>
<dbReference type="Proteomes" id="UP000789901">
    <property type="component" value="Unassembled WGS sequence"/>
</dbReference>
<sequence>MIVKRQEYKLCSIAYTSGTFEVIESCESFKIIENTRLNLNNNGLEVIHLDL</sequence>
<gene>
    <name evidence="1" type="ORF">GMARGA_LOCUS11354</name>
</gene>
<accession>A0ABN7UVZ6</accession>
<proteinExistence type="predicted"/>
<dbReference type="EMBL" id="CAJVQB010006627">
    <property type="protein sequence ID" value="CAG8688477.1"/>
    <property type="molecule type" value="Genomic_DNA"/>
</dbReference>